<evidence type="ECO:0000256" key="1">
    <source>
        <dbReference type="SAM" id="MobiDB-lite"/>
    </source>
</evidence>
<protein>
    <submittedName>
        <fullName evidence="3">Disulfide bond formation protein DsbA</fullName>
    </submittedName>
</protein>
<dbReference type="Proteomes" id="UP000278006">
    <property type="component" value="Unassembled WGS sequence"/>
</dbReference>
<feature type="region of interest" description="Disordered" evidence="1">
    <location>
        <begin position="233"/>
        <end position="253"/>
    </location>
</feature>
<dbReference type="Gene3D" id="3.40.30.10">
    <property type="entry name" value="Glutaredoxin"/>
    <property type="match status" value="1"/>
</dbReference>
<dbReference type="EMBL" id="RDQO01000002">
    <property type="protein sequence ID" value="RMX06777.1"/>
    <property type="molecule type" value="Genomic_DNA"/>
</dbReference>
<evidence type="ECO:0000313" key="4">
    <source>
        <dbReference type="Proteomes" id="UP000278006"/>
    </source>
</evidence>
<sequence>MPTTTRSPRGALRRLAWPAAVAALALLLLLLAVRPSAPPADDTTPRPGQEEGETAAPSPPAGPPWHHGGADTRFTVILYADLECPFCKAYYPELVAWIERHPDARLQWHHLPLSVHEPAASQLASLAECAGEAGGHAAYWQAVTWIYQHTRGDGAGLPENARLPGQTETVDACVESGRTLPLIQAQAREGARDGITATPTLRLRDDTTGQTLLLHGPVEGDALLSALDLLTAGESPSTESEGLSAVPDGDMPR</sequence>
<dbReference type="RefSeq" id="WP_122228694.1">
    <property type="nucleotide sequence ID" value="NZ_RDQO01000002.1"/>
</dbReference>
<gene>
    <name evidence="3" type="ORF">D8I35_09775</name>
</gene>
<reference evidence="3 4" key="1">
    <citation type="submission" date="2018-10" db="EMBL/GenBank/DDBJ databases">
        <title>Draft genome of Cortibacter populi DSM10536.</title>
        <authorList>
            <person name="Bernier A.-M."/>
            <person name="Bernard K."/>
        </authorList>
    </citation>
    <scope>NUCLEOTIDE SEQUENCE [LARGE SCALE GENOMIC DNA]</scope>
    <source>
        <strain evidence="3 4">DSM 105136</strain>
    </source>
</reference>
<organism evidence="3 4">
    <name type="scientific">Corticibacter populi</name>
    <dbReference type="NCBI Taxonomy" id="1550736"/>
    <lineage>
        <taxon>Bacteria</taxon>
        <taxon>Pseudomonadati</taxon>
        <taxon>Pseudomonadota</taxon>
        <taxon>Betaproteobacteria</taxon>
        <taxon>Burkholderiales</taxon>
        <taxon>Comamonadaceae</taxon>
        <taxon>Corticibacter</taxon>
    </lineage>
</organism>
<name>A0A3M6QUR6_9BURK</name>
<dbReference type="OrthoDB" id="9780340at2"/>
<dbReference type="AlphaFoldDB" id="A0A3M6QUR6"/>
<proteinExistence type="predicted"/>
<evidence type="ECO:0000313" key="3">
    <source>
        <dbReference type="EMBL" id="RMX06777.1"/>
    </source>
</evidence>
<dbReference type="InterPro" id="IPR036249">
    <property type="entry name" value="Thioredoxin-like_sf"/>
</dbReference>
<dbReference type="Pfam" id="PF13462">
    <property type="entry name" value="Thioredoxin_4"/>
    <property type="match status" value="1"/>
</dbReference>
<feature type="region of interest" description="Disordered" evidence="1">
    <location>
        <begin position="38"/>
        <end position="67"/>
    </location>
</feature>
<dbReference type="SUPFAM" id="SSF52833">
    <property type="entry name" value="Thioredoxin-like"/>
    <property type="match status" value="1"/>
</dbReference>
<comment type="caution">
    <text evidence="3">The sequence shown here is derived from an EMBL/GenBank/DDBJ whole genome shotgun (WGS) entry which is preliminary data.</text>
</comment>
<keyword evidence="4" id="KW-1185">Reference proteome</keyword>
<evidence type="ECO:0000259" key="2">
    <source>
        <dbReference type="Pfam" id="PF13462"/>
    </source>
</evidence>
<dbReference type="CDD" id="cd02972">
    <property type="entry name" value="DsbA_family"/>
    <property type="match status" value="1"/>
</dbReference>
<accession>A0A3M6QUR6</accession>
<feature type="domain" description="Thioredoxin-like fold" evidence="2">
    <location>
        <begin position="66"/>
        <end position="206"/>
    </location>
</feature>
<dbReference type="InterPro" id="IPR012336">
    <property type="entry name" value="Thioredoxin-like_fold"/>
</dbReference>